<dbReference type="PANTHER" id="PTHR46182:SF2">
    <property type="entry name" value="FI19480P1"/>
    <property type="match status" value="1"/>
</dbReference>
<proteinExistence type="predicted"/>
<sequence>MKKALFIGCLCMLILAQAAAQELLKGIGYGSMAGKGDGWGDAQPGFAFNGLTNMGNQVDYNTNDASHMPWIAVALENAAVITKIRVLPRQEYAVANGDTTWSTWMYQYLEGAKLEASHDSLFTHPVQLAVIGTVANSYWQEFTVNNTDSFRYVRILNAKTFITFTQLQFYGKPVGSATPAAKTIYIPNEWKVTSNNIPWDSTNRMRQSANCVVFWGPLAGNDPQQAATPALRFDPQRILDSMEAVYAFFMDSMKIIPDSGQWAKHKVMVVMNNTWRDGLHTGWAYGGNYEGKAPAMWVDPGVFAQNAWTVTHEFTHAIQSMITVMYPGHSYTNTNSGYFWETHANFMAMQRYPTFATATDLPRAINLSSYFLGSGRKHYSQFYFLQQFKDDYGIDFVSRLWREANANAAETPLETARRLLGMDMAAFNSYMMHYAVNSVKWDFSNKQELMHAEQSLDRVWKFRKTVLLDSVAEGHFAVPDHLAPQQYGFNIVRLYPQQESGCNQAYVYLKFKGHKDVNASSGWRYAFVTVDSATGASAFSNFYGEDSAEVLYKLPPHTAETYFVVMGAPTQMHFQPRTVFEPGFTKIYRYPWEIQIQGAVPQGYESGYRSADTIGLTGARHANGGGWVAATASVAPTAYVAPGAFVLGRARVTGNARIEGRAELLDDVTVADNAMVKDFAVLGGNSAVTGNAVVGGAATVYYTRITDHATVGEGAFLQYNNLSGNAQVFGNAFSTGSVNLSGTIKIGGDAEIGGTCSAGTYLQCIGITDGTSTRTECDGLVTTPLNTNINAAYTAFDDGSMLFDKIVACGDSIGKASLPPVVTFDSSSITIQLPIASVVLTAAATDPDGTVVGYSWKKQSGPDGVSFSAANQASTTVSGLVYGTYVFAVTVTDNSGMKTTERITVQVLMANDAPVVTADSAVTVTLPVNYVMLTAHAADADGYIDSVRWYKVAGDGGAYIVSPGSITTTVAGLQEGVYRFAFRAVDNKHAAGEDTIKVTVLPPVMNNAGGLNYTTLRAVPNPVRGMVHLTFPIVTGGNICIYDTRGGTVLTKVLAAGAVSADVNMGALSAGLYHVSLTTRNGDKYTTPVIKL</sequence>
<dbReference type="EMBL" id="BMIB01000001">
    <property type="protein sequence ID" value="GGH59570.1"/>
    <property type="molecule type" value="Genomic_DNA"/>
</dbReference>
<reference evidence="3" key="1">
    <citation type="journal article" date="2014" name="Int. J. Syst. Evol. Microbiol.">
        <title>Complete genome sequence of Corynebacterium casei LMG S-19264T (=DSM 44701T), isolated from a smear-ripened cheese.</title>
        <authorList>
            <consortium name="US DOE Joint Genome Institute (JGI-PGF)"/>
            <person name="Walter F."/>
            <person name="Albersmeier A."/>
            <person name="Kalinowski J."/>
            <person name="Ruckert C."/>
        </authorList>
    </citation>
    <scope>NUCLEOTIDE SEQUENCE</scope>
    <source>
        <strain evidence="3">CGMCC 1.15290</strain>
    </source>
</reference>
<dbReference type="AlphaFoldDB" id="A0A917IQJ7"/>
<dbReference type="SUPFAM" id="SSF51161">
    <property type="entry name" value="Trimeric LpxA-like enzymes"/>
    <property type="match status" value="1"/>
</dbReference>
<evidence type="ECO:0000313" key="3">
    <source>
        <dbReference type="EMBL" id="GGH59570.1"/>
    </source>
</evidence>
<evidence type="ECO:0000259" key="2">
    <source>
        <dbReference type="SMART" id="SM00089"/>
    </source>
</evidence>
<dbReference type="SUPFAM" id="SSF49299">
    <property type="entry name" value="PKD domain"/>
    <property type="match status" value="1"/>
</dbReference>
<organism evidence="3 4">
    <name type="scientific">Filimonas zeae</name>
    <dbReference type="NCBI Taxonomy" id="1737353"/>
    <lineage>
        <taxon>Bacteria</taxon>
        <taxon>Pseudomonadati</taxon>
        <taxon>Bacteroidota</taxon>
        <taxon>Chitinophagia</taxon>
        <taxon>Chitinophagales</taxon>
        <taxon>Chitinophagaceae</taxon>
        <taxon>Filimonas</taxon>
    </lineage>
</organism>
<evidence type="ECO:0000313" key="4">
    <source>
        <dbReference type="Proteomes" id="UP000627292"/>
    </source>
</evidence>
<feature type="domain" description="PKD/Chitinase" evidence="2">
    <location>
        <begin position="915"/>
        <end position="1003"/>
    </location>
</feature>
<dbReference type="InterPro" id="IPR013783">
    <property type="entry name" value="Ig-like_fold"/>
</dbReference>
<dbReference type="RefSeq" id="WP_188950535.1">
    <property type="nucleotide sequence ID" value="NZ_BMIB01000001.1"/>
</dbReference>
<feature type="chain" id="PRO_5037541144" description="PKD/Chitinase domain-containing protein" evidence="1">
    <location>
        <begin position="21"/>
        <end position="1092"/>
    </location>
</feature>
<dbReference type="GO" id="GO:0031410">
    <property type="term" value="C:cytoplasmic vesicle"/>
    <property type="evidence" value="ECO:0007669"/>
    <property type="project" value="TreeGrafter"/>
</dbReference>
<dbReference type="GO" id="GO:0016020">
    <property type="term" value="C:membrane"/>
    <property type="evidence" value="ECO:0007669"/>
    <property type="project" value="TreeGrafter"/>
</dbReference>
<dbReference type="Proteomes" id="UP000627292">
    <property type="component" value="Unassembled WGS sequence"/>
</dbReference>
<dbReference type="Pfam" id="PF19527">
    <property type="entry name" value="DUF6055"/>
    <property type="match status" value="1"/>
</dbReference>
<gene>
    <name evidence="3" type="ORF">GCM10011379_06480</name>
</gene>
<name>A0A917IQJ7_9BACT</name>
<accession>A0A917IQJ7</accession>
<dbReference type="Pfam" id="PF22352">
    <property type="entry name" value="K319L-like_PKD"/>
    <property type="match status" value="2"/>
</dbReference>
<keyword evidence="1" id="KW-0732">Signal</keyword>
<dbReference type="SMART" id="SM00089">
    <property type="entry name" value="PKD"/>
    <property type="match status" value="2"/>
</dbReference>
<comment type="caution">
    <text evidence="3">The sequence shown here is derived from an EMBL/GenBank/DDBJ whole genome shotgun (WGS) entry which is preliminary data.</text>
</comment>
<keyword evidence="4" id="KW-1185">Reference proteome</keyword>
<dbReference type="InterPro" id="IPR029865">
    <property type="entry name" value="KIAA0319-like"/>
</dbReference>
<dbReference type="InterPro" id="IPR045690">
    <property type="entry name" value="DUF6055"/>
</dbReference>
<dbReference type="Gene3D" id="2.60.120.260">
    <property type="entry name" value="Galactose-binding domain-like"/>
    <property type="match status" value="1"/>
</dbReference>
<evidence type="ECO:0000256" key="1">
    <source>
        <dbReference type="SAM" id="SignalP"/>
    </source>
</evidence>
<dbReference type="PANTHER" id="PTHR46182">
    <property type="entry name" value="FI19480P1"/>
    <property type="match status" value="1"/>
</dbReference>
<dbReference type="InterPro" id="IPR011004">
    <property type="entry name" value="Trimer_LpxA-like_sf"/>
</dbReference>
<dbReference type="InterPro" id="IPR022409">
    <property type="entry name" value="PKD/Chitinase_dom"/>
</dbReference>
<feature type="domain" description="PKD/Chitinase" evidence="2">
    <location>
        <begin position="826"/>
        <end position="908"/>
    </location>
</feature>
<dbReference type="Gene3D" id="2.60.40.10">
    <property type="entry name" value="Immunoglobulins"/>
    <property type="match status" value="2"/>
</dbReference>
<reference evidence="3" key="2">
    <citation type="submission" date="2020-09" db="EMBL/GenBank/DDBJ databases">
        <authorList>
            <person name="Sun Q."/>
            <person name="Zhou Y."/>
        </authorList>
    </citation>
    <scope>NUCLEOTIDE SEQUENCE</scope>
    <source>
        <strain evidence="3">CGMCC 1.15290</strain>
    </source>
</reference>
<protein>
    <recommendedName>
        <fullName evidence="2">PKD/Chitinase domain-containing protein</fullName>
    </recommendedName>
</protein>
<dbReference type="Gene3D" id="2.160.10.10">
    <property type="entry name" value="Hexapeptide repeat proteins"/>
    <property type="match status" value="1"/>
</dbReference>
<feature type="signal peptide" evidence="1">
    <location>
        <begin position="1"/>
        <end position="20"/>
    </location>
</feature>
<dbReference type="InterPro" id="IPR035986">
    <property type="entry name" value="PKD_dom_sf"/>
</dbReference>